<protein>
    <submittedName>
        <fullName evidence="3">DUF3592 domain-containing protein</fullName>
    </submittedName>
</protein>
<organism evidence="3 4">
    <name type="scientific">Bifidobacterium miconis</name>
    <dbReference type="NCBI Taxonomy" id="2834435"/>
    <lineage>
        <taxon>Bacteria</taxon>
        <taxon>Bacillati</taxon>
        <taxon>Actinomycetota</taxon>
        <taxon>Actinomycetes</taxon>
        <taxon>Bifidobacteriales</taxon>
        <taxon>Bifidobacteriaceae</taxon>
        <taxon>Bifidobacterium</taxon>
    </lineage>
</organism>
<dbReference type="Proteomes" id="UP000700815">
    <property type="component" value="Unassembled WGS sequence"/>
</dbReference>
<dbReference type="RefSeq" id="WP_219059310.1">
    <property type="nucleotide sequence ID" value="NZ_JAHBBH010000037.1"/>
</dbReference>
<evidence type="ECO:0000313" key="3">
    <source>
        <dbReference type="EMBL" id="MBW3093330.1"/>
    </source>
</evidence>
<dbReference type="EMBL" id="JAHBBH010000037">
    <property type="protein sequence ID" value="MBW3093330.1"/>
    <property type="molecule type" value="Genomic_DNA"/>
</dbReference>
<keyword evidence="1" id="KW-0472">Membrane</keyword>
<gene>
    <name evidence="3" type="ORF">KIH79_10445</name>
</gene>
<evidence type="ECO:0000259" key="2">
    <source>
        <dbReference type="Pfam" id="PF12158"/>
    </source>
</evidence>
<dbReference type="Pfam" id="PF12158">
    <property type="entry name" value="DUF3592"/>
    <property type="match status" value="1"/>
</dbReference>
<keyword evidence="1" id="KW-1133">Transmembrane helix</keyword>
<dbReference type="InterPro" id="IPR021994">
    <property type="entry name" value="DUF3592"/>
</dbReference>
<keyword evidence="4" id="KW-1185">Reference proteome</keyword>
<feature type="domain" description="DUF3592" evidence="2">
    <location>
        <begin position="47"/>
        <end position="109"/>
    </location>
</feature>
<sequence length="148" mass="16550">MNESLSGVLIAGGTFLFVGLVFAIIGLHGVLRTRKLAARCTEETTGLVARMITYSDNDGTTYKPEIEYTVAGRQYTVRPDASMSRSSLKVGYDTRVRYDPFDPRVAWLPDDRATRRSRLIMLTLGVVWMTIGIGIMIDGLLQFLGWIR</sequence>
<reference evidence="3 4" key="1">
    <citation type="submission" date="2021-05" db="EMBL/GenBank/DDBJ databases">
        <title>Phylogenetic classification of ten novel species belonging to the genus Bifidobacterium comprising B. colchicus sp. nov., B. abeli sp. nov., B. bicoloris sp. nov., B. guerezis sp. nov., B. rosaliae sp. nov., B. santillanensis sp. nov., B. argentati sp. nov., B. amazzoni sp. nov., B. pluviali sp. nov., and B. pinnaculum sp. nov.</title>
        <authorList>
            <person name="Lugli G.A."/>
            <person name="Ruiz Garcia L."/>
            <person name="Margolles A."/>
            <person name="Ventura M."/>
        </authorList>
    </citation>
    <scope>NUCLEOTIDE SEQUENCE [LARGE SCALE GENOMIC DNA]</scope>
    <source>
        <strain evidence="3 4">82T10</strain>
    </source>
</reference>
<comment type="caution">
    <text evidence="3">The sequence shown here is derived from an EMBL/GenBank/DDBJ whole genome shotgun (WGS) entry which is preliminary data.</text>
</comment>
<keyword evidence="1" id="KW-0812">Transmembrane</keyword>
<accession>A0ABS6WH00</accession>
<feature type="transmembrane region" description="Helical" evidence="1">
    <location>
        <begin position="119"/>
        <end position="147"/>
    </location>
</feature>
<feature type="transmembrane region" description="Helical" evidence="1">
    <location>
        <begin position="6"/>
        <end position="31"/>
    </location>
</feature>
<evidence type="ECO:0000256" key="1">
    <source>
        <dbReference type="SAM" id="Phobius"/>
    </source>
</evidence>
<name>A0ABS6WH00_9BIFI</name>
<proteinExistence type="predicted"/>
<evidence type="ECO:0000313" key="4">
    <source>
        <dbReference type="Proteomes" id="UP000700815"/>
    </source>
</evidence>